<protein>
    <submittedName>
        <fullName evidence="5">DNA-binding protein HU-beta</fullName>
    </submittedName>
</protein>
<accession>A0ABR6NKQ4</accession>
<dbReference type="CDD" id="cd13831">
    <property type="entry name" value="HU"/>
    <property type="match status" value="1"/>
</dbReference>
<dbReference type="PRINTS" id="PR01727">
    <property type="entry name" value="DNABINDINGHU"/>
</dbReference>
<dbReference type="InterPro" id="IPR000119">
    <property type="entry name" value="Hist_DNA-bd"/>
</dbReference>
<dbReference type="RefSeq" id="WP_184156522.1">
    <property type="nucleotide sequence ID" value="NZ_JACHKA010000001.1"/>
</dbReference>
<keyword evidence="2" id="KW-0226">DNA condensation</keyword>
<keyword evidence="3 5" id="KW-0238">DNA-binding</keyword>
<dbReference type="GO" id="GO:0003677">
    <property type="term" value="F:DNA binding"/>
    <property type="evidence" value="ECO:0007669"/>
    <property type="project" value="UniProtKB-KW"/>
</dbReference>
<evidence type="ECO:0000256" key="3">
    <source>
        <dbReference type="ARBA" id="ARBA00023125"/>
    </source>
</evidence>
<dbReference type="PANTHER" id="PTHR33175:SF3">
    <property type="entry name" value="DNA-BINDING PROTEIN HU-BETA"/>
    <property type="match status" value="1"/>
</dbReference>
<dbReference type="InterPro" id="IPR010992">
    <property type="entry name" value="IHF-like_DNA-bd_dom_sf"/>
</dbReference>
<evidence type="ECO:0000256" key="4">
    <source>
        <dbReference type="RuleBase" id="RU003939"/>
    </source>
</evidence>
<sequence length="91" mass="9498">MASKDIADALAARHGISKADARAQVAAVLEAIADGVTKGDVALAGFGKFSVSRRAARPGRNPRSDETIVIGPSTRVGFRAARALKDRLAKR</sequence>
<dbReference type="EMBL" id="JACHKA010000001">
    <property type="protein sequence ID" value="MBB5987854.1"/>
    <property type="molecule type" value="Genomic_DNA"/>
</dbReference>
<name>A0ABR6NKQ4_9SPHN</name>
<comment type="caution">
    <text evidence="5">The sequence shown here is derived from an EMBL/GenBank/DDBJ whole genome shotgun (WGS) entry which is preliminary data.</text>
</comment>
<proteinExistence type="inferred from homology"/>
<dbReference type="PANTHER" id="PTHR33175">
    <property type="entry name" value="DNA-BINDING PROTEIN HU"/>
    <property type="match status" value="1"/>
</dbReference>
<dbReference type="Proteomes" id="UP001138540">
    <property type="component" value="Unassembled WGS sequence"/>
</dbReference>
<reference evidence="5 6" key="1">
    <citation type="submission" date="2020-08" db="EMBL/GenBank/DDBJ databases">
        <title>Exploring microbial biodiversity for novel pathways involved in the catabolism of aromatic compounds derived from lignin.</title>
        <authorList>
            <person name="Elkins J."/>
        </authorList>
    </citation>
    <scope>NUCLEOTIDE SEQUENCE [LARGE SCALE GENOMIC DNA]</scope>
    <source>
        <strain evidence="5 6">B1D3A</strain>
    </source>
</reference>
<dbReference type="Gene3D" id="4.10.520.10">
    <property type="entry name" value="IHF-like DNA-binding proteins"/>
    <property type="match status" value="1"/>
</dbReference>
<evidence type="ECO:0000313" key="5">
    <source>
        <dbReference type="EMBL" id="MBB5987854.1"/>
    </source>
</evidence>
<dbReference type="Pfam" id="PF00216">
    <property type="entry name" value="Bac_DNA_binding"/>
    <property type="match status" value="1"/>
</dbReference>
<organism evidence="5 6">
    <name type="scientific">Sphingobium lignivorans</name>
    <dbReference type="NCBI Taxonomy" id="2735886"/>
    <lineage>
        <taxon>Bacteria</taxon>
        <taxon>Pseudomonadati</taxon>
        <taxon>Pseudomonadota</taxon>
        <taxon>Alphaproteobacteria</taxon>
        <taxon>Sphingomonadales</taxon>
        <taxon>Sphingomonadaceae</taxon>
        <taxon>Sphingobium</taxon>
    </lineage>
</organism>
<keyword evidence="6" id="KW-1185">Reference proteome</keyword>
<gene>
    <name evidence="5" type="ORF">HNP60_003828</name>
</gene>
<comment type="similarity">
    <text evidence="1 4">Belongs to the bacterial histone-like protein family.</text>
</comment>
<evidence type="ECO:0000313" key="6">
    <source>
        <dbReference type="Proteomes" id="UP001138540"/>
    </source>
</evidence>
<evidence type="ECO:0000256" key="1">
    <source>
        <dbReference type="ARBA" id="ARBA00010529"/>
    </source>
</evidence>
<dbReference type="SUPFAM" id="SSF47729">
    <property type="entry name" value="IHF-like DNA-binding proteins"/>
    <property type="match status" value="1"/>
</dbReference>
<evidence type="ECO:0000256" key="2">
    <source>
        <dbReference type="ARBA" id="ARBA00023067"/>
    </source>
</evidence>
<dbReference type="SMART" id="SM00411">
    <property type="entry name" value="BHL"/>
    <property type="match status" value="1"/>
</dbReference>